<name>A0A8C9AI06_PROSS</name>
<evidence type="ECO:0000313" key="3">
    <source>
        <dbReference type="Proteomes" id="UP000694414"/>
    </source>
</evidence>
<evidence type="ECO:0000256" key="1">
    <source>
        <dbReference type="SAM" id="MobiDB-lite"/>
    </source>
</evidence>
<dbReference type="Ensembl" id="ENSPSMT00000039127.1">
    <property type="protein sequence ID" value="ENSPSMP00000033963.1"/>
    <property type="gene ID" value="ENSPSMG00000023396.1"/>
</dbReference>
<reference evidence="2" key="1">
    <citation type="submission" date="2025-08" db="UniProtKB">
        <authorList>
            <consortium name="Ensembl"/>
        </authorList>
    </citation>
    <scope>IDENTIFICATION</scope>
</reference>
<feature type="compositionally biased region" description="Gly residues" evidence="1">
    <location>
        <begin position="161"/>
        <end position="172"/>
    </location>
</feature>
<dbReference type="GeneTree" id="ENSGT00910000147707"/>
<reference evidence="2" key="2">
    <citation type="submission" date="2025-09" db="UniProtKB">
        <authorList>
            <consortium name="Ensembl"/>
        </authorList>
    </citation>
    <scope>IDENTIFICATION</scope>
</reference>
<organism evidence="2 3">
    <name type="scientific">Prolemur simus</name>
    <name type="common">Greater bamboo lemur</name>
    <name type="synonym">Hapalemur simus</name>
    <dbReference type="NCBI Taxonomy" id="1328070"/>
    <lineage>
        <taxon>Eukaryota</taxon>
        <taxon>Metazoa</taxon>
        <taxon>Chordata</taxon>
        <taxon>Craniata</taxon>
        <taxon>Vertebrata</taxon>
        <taxon>Euteleostomi</taxon>
        <taxon>Mammalia</taxon>
        <taxon>Eutheria</taxon>
        <taxon>Euarchontoglires</taxon>
        <taxon>Primates</taxon>
        <taxon>Strepsirrhini</taxon>
        <taxon>Lemuriformes</taxon>
        <taxon>Lemuridae</taxon>
        <taxon>Prolemur</taxon>
    </lineage>
</organism>
<feature type="compositionally biased region" description="Gly residues" evidence="1">
    <location>
        <begin position="209"/>
        <end position="220"/>
    </location>
</feature>
<feature type="region of interest" description="Disordered" evidence="1">
    <location>
        <begin position="161"/>
        <end position="220"/>
    </location>
</feature>
<feature type="compositionally biased region" description="Low complexity" evidence="1">
    <location>
        <begin position="189"/>
        <end position="205"/>
    </location>
</feature>
<keyword evidence="3" id="KW-1185">Reference proteome</keyword>
<protein>
    <submittedName>
        <fullName evidence="2">Uncharacterized protein</fullName>
    </submittedName>
</protein>
<sequence>MMDLLQGSQRPISNGPLITLDWATSLLSQNKQDTQRHVMADNQPISHWSSKSILATRLGDRCYYPHFTERQSLLRILTQYIARQGLRTFPCLDCSWKGSWRTHFRPILSLYNTKSGDPREARSDLFKATGRACGKGTRGTRDTAGSSLSCWFLPPQQPSGDAGGGAGLGRGFPGAVPRSRAFRSRRPPRAGSGAARPGRSCALPPRGLPGAGARPGAGWG</sequence>
<accession>A0A8C9AI06</accession>
<dbReference type="AlphaFoldDB" id="A0A8C9AI06"/>
<proteinExistence type="predicted"/>
<dbReference type="Proteomes" id="UP000694414">
    <property type="component" value="Unplaced"/>
</dbReference>
<evidence type="ECO:0000313" key="2">
    <source>
        <dbReference type="Ensembl" id="ENSPSMP00000033963.1"/>
    </source>
</evidence>